<gene>
    <name evidence="3" type="ORF">CM83_3604</name>
</gene>
<evidence type="ECO:0000256" key="1">
    <source>
        <dbReference type="SAM" id="Coils"/>
    </source>
</evidence>
<dbReference type="EMBL" id="GBHO01030711">
    <property type="protein sequence ID" value="JAG12893.1"/>
    <property type="molecule type" value="Transcribed_RNA"/>
</dbReference>
<evidence type="ECO:0000313" key="3">
    <source>
        <dbReference type="EMBL" id="JAG12893.1"/>
    </source>
</evidence>
<feature type="coiled-coil region" evidence="1">
    <location>
        <begin position="34"/>
        <end position="75"/>
    </location>
</feature>
<feature type="compositionally biased region" description="Polar residues" evidence="2">
    <location>
        <begin position="116"/>
        <end position="127"/>
    </location>
</feature>
<organism evidence="3">
    <name type="scientific">Lygus hesperus</name>
    <name type="common">Western plant bug</name>
    <dbReference type="NCBI Taxonomy" id="30085"/>
    <lineage>
        <taxon>Eukaryota</taxon>
        <taxon>Metazoa</taxon>
        <taxon>Ecdysozoa</taxon>
        <taxon>Arthropoda</taxon>
        <taxon>Hexapoda</taxon>
        <taxon>Insecta</taxon>
        <taxon>Pterygota</taxon>
        <taxon>Neoptera</taxon>
        <taxon>Paraneoptera</taxon>
        <taxon>Hemiptera</taxon>
        <taxon>Heteroptera</taxon>
        <taxon>Panheteroptera</taxon>
        <taxon>Cimicomorpha</taxon>
        <taxon>Miridae</taxon>
        <taxon>Mirini</taxon>
        <taxon>Lygus</taxon>
    </lineage>
</organism>
<sequence>MGSEEIRKLKEVVMSIKDDTSQNTGETREILNTVTHLKDTVDTALQDLVALKREVSAIREQNKSFEERLDTLERKDRGKNAAGTTNKVLVINKMPSNTNEQQLAKPLPQKPESVPAPSQQPKSQENGSPKEINKPGPANEQQRSPSPPQRLSQENGSPKEMNKGPVTTNEQPVLHVKTLQQTEVLLKSPQQQNSKEKETPKDVNKGPVTFVEETVVKPSPSPPSPQQPQSQGSPEPQRPQQVSKLSTFYTAGPFSASSINGVLQVAIDGRPINIQQAKLISEDAQTKTLQPLEVPDARIILPKNKNNVIILEYKGYTFETTDNGKERIFTTRGHL</sequence>
<dbReference type="EMBL" id="GBRD01015979">
    <property type="protein sequence ID" value="JAG49847.1"/>
    <property type="molecule type" value="Transcribed_RNA"/>
</dbReference>
<feature type="compositionally biased region" description="Polar residues" evidence="2">
    <location>
        <begin position="139"/>
        <end position="156"/>
    </location>
</feature>
<evidence type="ECO:0000313" key="4">
    <source>
        <dbReference type="EMBL" id="JAG49847.1"/>
    </source>
</evidence>
<dbReference type="AlphaFoldDB" id="A0A0A9X277"/>
<name>A0A0A9X277_LYGHE</name>
<feature type="compositionally biased region" description="Basic and acidic residues" evidence="2">
    <location>
        <begin position="194"/>
        <end position="204"/>
    </location>
</feature>
<protein>
    <submittedName>
        <fullName evidence="3">Uncharacterized protein</fullName>
    </submittedName>
</protein>
<reference evidence="3" key="1">
    <citation type="journal article" date="2014" name="PLoS ONE">
        <title>Transcriptome-Based Identification of ABC Transporters in the Western Tarnished Plant Bug Lygus hesperus.</title>
        <authorList>
            <person name="Hull J.J."/>
            <person name="Chaney K."/>
            <person name="Geib S.M."/>
            <person name="Fabrick J.A."/>
            <person name="Brent C.S."/>
            <person name="Walsh D."/>
            <person name="Lavine L.C."/>
        </authorList>
    </citation>
    <scope>NUCLEOTIDE SEQUENCE</scope>
</reference>
<feature type="region of interest" description="Disordered" evidence="2">
    <location>
        <begin position="76"/>
        <end position="243"/>
    </location>
</feature>
<reference evidence="3" key="2">
    <citation type="submission" date="2014-07" db="EMBL/GenBank/DDBJ databases">
        <authorList>
            <person name="Hull J."/>
        </authorList>
    </citation>
    <scope>NUCLEOTIDE SEQUENCE</scope>
</reference>
<proteinExistence type="predicted"/>
<evidence type="ECO:0000256" key="2">
    <source>
        <dbReference type="SAM" id="MobiDB-lite"/>
    </source>
</evidence>
<feature type="compositionally biased region" description="Low complexity" evidence="2">
    <location>
        <begin position="227"/>
        <end position="241"/>
    </location>
</feature>
<feature type="compositionally biased region" description="Polar residues" evidence="2">
    <location>
        <begin position="178"/>
        <end position="193"/>
    </location>
</feature>
<reference evidence="4" key="3">
    <citation type="submission" date="2014-09" db="EMBL/GenBank/DDBJ databases">
        <authorList>
            <person name="Magalhaes I.L.F."/>
            <person name="Oliveira U."/>
            <person name="Santos F.R."/>
            <person name="Vidigal T.H.D.A."/>
            <person name="Brescovit A.D."/>
            <person name="Santos A.J."/>
        </authorList>
    </citation>
    <scope>NUCLEOTIDE SEQUENCE</scope>
</reference>
<keyword evidence="1" id="KW-0175">Coiled coil</keyword>
<accession>A0A0A9X277</accession>